<evidence type="ECO:0000313" key="4">
    <source>
        <dbReference type="EMBL" id="PNS90501.1"/>
    </source>
</evidence>
<dbReference type="Pfam" id="PF03372">
    <property type="entry name" value="Exo_endo_phos"/>
    <property type="match status" value="1"/>
</dbReference>
<dbReference type="InterPro" id="IPR025558">
    <property type="entry name" value="DUF4283"/>
</dbReference>
<name>A0A2K1WPQ8_POPTR</name>
<feature type="domain" description="Endonuclease/exonuclease/phosphatase" evidence="2">
    <location>
        <begin position="532"/>
        <end position="751"/>
    </location>
</feature>
<dbReference type="GO" id="GO:0003824">
    <property type="term" value="F:catalytic activity"/>
    <property type="evidence" value="ECO:0007669"/>
    <property type="project" value="InterPro"/>
</dbReference>
<dbReference type="InterPro" id="IPR036691">
    <property type="entry name" value="Endo/exonu/phosph_ase_sf"/>
</dbReference>
<proteinExistence type="predicted"/>
<feature type="compositionally biased region" description="Basic residues" evidence="1">
    <location>
        <begin position="509"/>
        <end position="524"/>
    </location>
</feature>
<feature type="domain" description="DUF4283" evidence="3">
    <location>
        <begin position="150"/>
        <end position="232"/>
    </location>
</feature>
<keyword evidence="5" id="KW-1185">Reference proteome</keyword>
<accession>A0A2K1WPQ8</accession>
<protein>
    <submittedName>
        <fullName evidence="4">Uncharacterized protein</fullName>
    </submittedName>
</protein>
<dbReference type="SUPFAM" id="SSF56219">
    <property type="entry name" value="DNase I-like"/>
    <property type="match status" value="1"/>
</dbReference>
<evidence type="ECO:0000256" key="1">
    <source>
        <dbReference type="SAM" id="MobiDB-lite"/>
    </source>
</evidence>
<feature type="compositionally biased region" description="Polar residues" evidence="1">
    <location>
        <begin position="448"/>
        <end position="457"/>
    </location>
</feature>
<dbReference type="PANTHER" id="PTHR31286:SF99">
    <property type="entry name" value="DUF4283 DOMAIN-CONTAINING PROTEIN"/>
    <property type="match status" value="1"/>
</dbReference>
<reference evidence="4 5" key="1">
    <citation type="journal article" date="2006" name="Science">
        <title>The genome of black cottonwood, Populus trichocarpa (Torr. &amp; Gray).</title>
        <authorList>
            <person name="Tuskan G.A."/>
            <person name="Difazio S."/>
            <person name="Jansson S."/>
            <person name="Bohlmann J."/>
            <person name="Grigoriev I."/>
            <person name="Hellsten U."/>
            <person name="Putnam N."/>
            <person name="Ralph S."/>
            <person name="Rombauts S."/>
            <person name="Salamov A."/>
            <person name="Schein J."/>
            <person name="Sterck L."/>
            <person name="Aerts A."/>
            <person name="Bhalerao R.R."/>
            <person name="Bhalerao R.P."/>
            <person name="Blaudez D."/>
            <person name="Boerjan W."/>
            <person name="Brun A."/>
            <person name="Brunner A."/>
            <person name="Busov V."/>
            <person name="Campbell M."/>
            <person name="Carlson J."/>
            <person name="Chalot M."/>
            <person name="Chapman J."/>
            <person name="Chen G.L."/>
            <person name="Cooper D."/>
            <person name="Coutinho P.M."/>
            <person name="Couturier J."/>
            <person name="Covert S."/>
            <person name="Cronk Q."/>
            <person name="Cunningham R."/>
            <person name="Davis J."/>
            <person name="Degroeve S."/>
            <person name="Dejardin A."/>
            <person name="Depamphilis C."/>
            <person name="Detter J."/>
            <person name="Dirks B."/>
            <person name="Dubchak I."/>
            <person name="Duplessis S."/>
            <person name="Ehlting J."/>
            <person name="Ellis B."/>
            <person name="Gendler K."/>
            <person name="Goodstein D."/>
            <person name="Gribskov M."/>
            <person name="Grimwood J."/>
            <person name="Groover A."/>
            <person name="Gunter L."/>
            <person name="Hamberger B."/>
            <person name="Heinze B."/>
            <person name="Helariutta Y."/>
            <person name="Henrissat B."/>
            <person name="Holligan D."/>
            <person name="Holt R."/>
            <person name="Huang W."/>
            <person name="Islam-Faridi N."/>
            <person name="Jones S."/>
            <person name="Jones-Rhoades M."/>
            <person name="Jorgensen R."/>
            <person name="Joshi C."/>
            <person name="Kangasjarvi J."/>
            <person name="Karlsson J."/>
            <person name="Kelleher C."/>
            <person name="Kirkpatrick R."/>
            <person name="Kirst M."/>
            <person name="Kohler A."/>
            <person name="Kalluri U."/>
            <person name="Larimer F."/>
            <person name="Leebens-Mack J."/>
            <person name="Leple J.C."/>
            <person name="Locascio P."/>
            <person name="Lou Y."/>
            <person name="Lucas S."/>
            <person name="Martin F."/>
            <person name="Montanini B."/>
            <person name="Napoli C."/>
            <person name="Nelson D.R."/>
            <person name="Nelson C."/>
            <person name="Nieminen K."/>
            <person name="Nilsson O."/>
            <person name="Pereda V."/>
            <person name="Peter G."/>
            <person name="Philippe R."/>
            <person name="Pilate G."/>
            <person name="Poliakov A."/>
            <person name="Razumovskaya J."/>
            <person name="Richardson P."/>
            <person name="Rinaldi C."/>
            <person name="Ritland K."/>
            <person name="Rouze P."/>
            <person name="Ryaboy D."/>
            <person name="Schmutz J."/>
            <person name="Schrader J."/>
            <person name="Segerman B."/>
            <person name="Shin H."/>
            <person name="Siddiqui A."/>
            <person name="Sterky F."/>
            <person name="Terry A."/>
            <person name="Tsai C.J."/>
            <person name="Uberbacher E."/>
            <person name="Unneberg P."/>
            <person name="Vahala J."/>
            <person name="Wall K."/>
            <person name="Wessler S."/>
            <person name="Yang G."/>
            <person name="Yin T."/>
            <person name="Douglas C."/>
            <person name="Marra M."/>
            <person name="Sandberg G."/>
            <person name="Van de Peer Y."/>
            <person name="Rokhsar D."/>
        </authorList>
    </citation>
    <scope>NUCLEOTIDE SEQUENCE [LARGE SCALE GENOMIC DNA]</scope>
    <source>
        <strain evidence="5">cv. Nisqually</strain>
    </source>
</reference>
<organism evidence="4 5">
    <name type="scientific">Populus trichocarpa</name>
    <name type="common">Western balsam poplar</name>
    <name type="synonym">Populus balsamifera subsp. trichocarpa</name>
    <dbReference type="NCBI Taxonomy" id="3694"/>
    <lineage>
        <taxon>Eukaryota</taxon>
        <taxon>Viridiplantae</taxon>
        <taxon>Streptophyta</taxon>
        <taxon>Embryophyta</taxon>
        <taxon>Tracheophyta</taxon>
        <taxon>Spermatophyta</taxon>
        <taxon>Magnoliopsida</taxon>
        <taxon>eudicotyledons</taxon>
        <taxon>Gunneridae</taxon>
        <taxon>Pentapetalae</taxon>
        <taxon>rosids</taxon>
        <taxon>fabids</taxon>
        <taxon>Malpighiales</taxon>
        <taxon>Salicaceae</taxon>
        <taxon>Saliceae</taxon>
        <taxon>Populus</taxon>
    </lineage>
</organism>
<feature type="region of interest" description="Disordered" evidence="1">
    <location>
        <begin position="445"/>
        <end position="538"/>
    </location>
</feature>
<dbReference type="Gene3D" id="3.60.10.10">
    <property type="entry name" value="Endonuclease/exonuclease/phosphatase"/>
    <property type="match status" value="1"/>
</dbReference>
<dbReference type="AlphaFoldDB" id="A0A2K1WPQ8"/>
<dbReference type="InParanoid" id="A0A2K1WPQ8"/>
<evidence type="ECO:0000259" key="2">
    <source>
        <dbReference type="Pfam" id="PF03372"/>
    </source>
</evidence>
<feature type="compositionally biased region" description="Polar residues" evidence="1">
    <location>
        <begin position="478"/>
        <end position="490"/>
    </location>
</feature>
<evidence type="ECO:0000313" key="5">
    <source>
        <dbReference type="Proteomes" id="UP000006729"/>
    </source>
</evidence>
<dbReference type="InterPro" id="IPR005135">
    <property type="entry name" value="Endo/exonuclease/phosphatase"/>
</dbReference>
<dbReference type="InterPro" id="IPR040256">
    <property type="entry name" value="At4g02000-like"/>
</dbReference>
<evidence type="ECO:0000259" key="3">
    <source>
        <dbReference type="Pfam" id="PF14111"/>
    </source>
</evidence>
<dbReference type="PANTHER" id="PTHR31286">
    <property type="entry name" value="GLYCINE-RICH CELL WALL STRUCTURAL PROTEIN 1.8-LIKE"/>
    <property type="match status" value="1"/>
</dbReference>
<gene>
    <name evidence="4" type="ORF">POPTR_019G047900</name>
</gene>
<dbReference type="EMBL" id="CM009308">
    <property type="protein sequence ID" value="PNS90501.1"/>
    <property type="molecule type" value="Genomic_DNA"/>
</dbReference>
<dbReference type="Pfam" id="PF14111">
    <property type="entry name" value="DUF4283"/>
    <property type="match status" value="1"/>
</dbReference>
<sequence>MSLCSSVENVPMVSSNIEQHNQVKSGHTLRLELQDMLNSHGMRISQFQADSDVSIENHSTVQASNVVPEMNHVLGSKVDEVKVGSHQQEQLKPRPKLNFLTALKGSDVDDNEGSKTLGISSVRNLHFAPPTTTDGRVTVAPPLDVFEDGCEFWKSTLVGHFVGQKLPYPVVNSIAKRIWSSYGLSEVLSSDNGFFIFNFDSVDHATNVLERAPWHMANRPLVLKRWQPNMQFLKDDLARVPVWVRLYNVPLEYWTIKGLSCVASAVGVPLHADHTTLLRKRLSYARVCVEIDASKTLVKEYDLRCPNGLFITISAEYEWIPSKCSNCNVFGHTTALCATNNIDNLKVVAEGKRNLGAMNSKSADNKQNQFQWQVVGKRNKGSVSGEKAPLASKVGNCNENGCSTSGINMSDCKMIDHAASDVHNAACHEDENPSSPLALKSLREDMNQEQGAASTALDQDMDTMGGDTDGEQTDKESTSTILTTPQTLNSTERETVNQLGIKARDSLEKKKKGSKASSKKHKKSGSSPGGTSRGLNDPIKHSELRRLIHQERIALFGLVETRVKDKNKDNVTQLLLRSWSFLYNYDFSCRGRIWVCWNADTVKVDVFGMSDQAIHVSVTILATNISFNTSIIYGDNNASLREALWSDIVSRSDGWESTLWILMGDFNAIRNQSDRLGGSTTWAGTMDRLDTCIREAKVDDLRYSGMHYTWSNQCPENLIMRKLDRVLVNEKWNLNFPLSEARFLPSGMSDHSPMVVKVIGNDQNIKKPFRFFDMWMDHDEFMPLVKKVWDQNSGGCPMYQLCCKLRKLKQELKLFNMAHFSNISDRRMRIQFCACEKGMLFINTLLPSGLKRVFSNRRQGYNGLAWGIRILATFTNQ</sequence>
<dbReference type="Proteomes" id="UP000006729">
    <property type="component" value="Chromosome 19"/>
</dbReference>